<dbReference type="Gene3D" id="1.25.40.10">
    <property type="entry name" value="Tetratricopeptide repeat domain"/>
    <property type="match status" value="1"/>
</dbReference>
<organism evidence="1 2">
    <name type="scientific">Roseateles toxinivorans</name>
    <dbReference type="NCBI Taxonomy" id="270368"/>
    <lineage>
        <taxon>Bacteria</taxon>
        <taxon>Pseudomonadati</taxon>
        <taxon>Pseudomonadota</taxon>
        <taxon>Betaproteobacteria</taxon>
        <taxon>Burkholderiales</taxon>
        <taxon>Sphaerotilaceae</taxon>
        <taxon>Roseateles</taxon>
    </lineage>
</organism>
<dbReference type="InterPro" id="IPR011990">
    <property type="entry name" value="TPR-like_helical_dom_sf"/>
</dbReference>
<dbReference type="InParanoid" id="A0A4R6QHQ7"/>
<comment type="caution">
    <text evidence="1">The sequence shown here is derived from an EMBL/GenBank/DDBJ whole genome shotgun (WGS) entry which is preliminary data.</text>
</comment>
<evidence type="ECO:0000313" key="2">
    <source>
        <dbReference type="Proteomes" id="UP000295361"/>
    </source>
</evidence>
<dbReference type="Pfam" id="PF14559">
    <property type="entry name" value="TPR_19"/>
    <property type="match status" value="1"/>
</dbReference>
<keyword evidence="2" id="KW-1185">Reference proteome</keyword>
<dbReference type="RefSeq" id="WP_133702874.1">
    <property type="nucleotide sequence ID" value="NZ_SNXS01000006.1"/>
</dbReference>
<dbReference type="AlphaFoldDB" id="A0A4R6QHQ7"/>
<dbReference type="Pfam" id="PF07024">
    <property type="entry name" value="ImpE"/>
    <property type="match status" value="1"/>
</dbReference>
<proteinExistence type="predicted"/>
<dbReference type="Proteomes" id="UP000295361">
    <property type="component" value="Unassembled WGS sequence"/>
</dbReference>
<reference evidence="1 2" key="1">
    <citation type="submission" date="2019-03" db="EMBL/GenBank/DDBJ databases">
        <title>Genomic Encyclopedia of Type Strains, Phase IV (KMG-IV): sequencing the most valuable type-strain genomes for metagenomic binning, comparative biology and taxonomic classification.</title>
        <authorList>
            <person name="Goeker M."/>
        </authorList>
    </citation>
    <scope>NUCLEOTIDE SEQUENCE [LARGE SCALE GENOMIC DNA]</scope>
    <source>
        <strain evidence="1 2">DSM 16998</strain>
    </source>
</reference>
<dbReference type="PIRSF" id="PIRSF029288">
    <property type="entry name" value="SciE_ImpE"/>
    <property type="match status" value="1"/>
</dbReference>
<dbReference type="SUPFAM" id="SSF144059">
    <property type="entry name" value="ImpE-like"/>
    <property type="match status" value="1"/>
</dbReference>
<sequence length="273" mass="29801">MTEALAAAEAAVRAGDPKQALVHLTSAVKAAPAKPQLRIFMAQLLCVLGQWERAHTQLNVVADMDSSTGPMREMVGHALRCELIRAAVFAGRRSPMVFGQPDEWLALLIESLLQSGQGTPEMSAQLADRAFEAAPATRGQLNGEPFEWIADADSRLGPVLEAMVNGKYYWIPFSRLSRVSIDAPTDLRDHVWLPAQISFSNGGEAIAMIPTRYPDSQSSADPQILMARKTEWRDLGNERFAGLGQRVLVTDLGEHDMLSVRLIELESGGEPEA</sequence>
<name>A0A4R6QHQ7_9BURK</name>
<accession>A0A4R6QHQ7</accession>
<protein>
    <submittedName>
        <fullName evidence="1">Type VI secretion system protein ImpE</fullName>
    </submittedName>
</protein>
<dbReference type="InterPro" id="IPR009211">
    <property type="entry name" value="TagJ"/>
</dbReference>
<dbReference type="EMBL" id="SNXS01000006">
    <property type="protein sequence ID" value="TDP62857.1"/>
    <property type="molecule type" value="Genomic_DNA"/>
</dbReference>
<gene>
    <name evidence="1" type="ORF">DES47_106152</name>
</gene>
<dbReference type="OrthoDB" id="5416084at2"/>
<evidence type="ECO:0000313" key="1">
    <source>
        <dbReference type="EMBL" id="TDP62857.1"/>
    </source>
</evidence>